<dbReference type="CDD" id="cd01189">
    <property type="entry name" value="INT_ICEBs1_C_like"/>
    <property type="match status" value="1"/>
</dbReference>
<dbReference type="RefSeq" id="WP_259481524.1">
    <property type="nucleotide sequence ID" value="NZ_BAAAQY010000015.1"/>
</dbReference>
<dbReference type="InterPro" id="IPR011010">
    <property type="entry name" value="DNA_brk_join_enz"/>
</dbReference>
<organism evidence="5 6">
    <name type="scientific">Herbiconiux moechotypicola</name>
    <dbReference type="NCBI Taxonomy" id="637393"/>
    <lineage>
        <taxon>Bacteria</taxon>
        <taxon>Bacillati</taxon>
        <taxon>Actinomycetota</taxon>
        <taxon>Actinomycetes</taxon>
        <taxon>Micrococcales</taxon>
        <taxon>Microbacteriaceae</taxon>
        <taxon>Herbiconiux</taxon>
    </lineage>
</organism>
<dbReference type="InterPro" id="IPR010998">
    <property type="entry name" value="Integrase_recombinase_N"/>
</dbReference>
<dbReference type="Proteomes" id="UP001500929">
    <property type="component" value="Unassembled WGS sequence"/>
</dbReference>
<dbReference type="SUPFAM" id="SSF56349">
    <property type="entry name" value="DNA breaking-rejoining enzymes"/>
    <property type="match status" value="1"/>
</dbReference>
<evidence type="ECO:0000259" key="4">
    <source>
        <dbReference type="PROSITE" id="PS51898"/>
    </source>
</evidence>
<evidence type="ECO:0000256" key="1">
    <source>
        <dbReference type="ARBA" id="ARBA00008857"/>
    </source>
</evidence>
<comment type="caution">
    <text evidence="5">The sequence shown here is derived from an EMBL/GenBank/DDBJ whole genome shotgun (WGS) entry which is preliminary data.</text>
</comment>
<reference evidence="5 6" key="1">
    <citation type="journal article" date="2019" name="Int. J. Syst. Evol. Microbiol.">
        <title>The Global Catalogue of Microorganisms (GCM) 10K type strain sequencing project: providing services to taxonomists for standard genome sequencing and annotation.</title>
        <authorList>
            <consortium name="The Broad Institute Genomics Platform"/>
            <consortium name="The Broad Institute Genome Sequencing Center for Infectious Disease"/>
            <person name="Wu L."/>
            <person name="Ma J."/>
        </authorList>
    </citation>
    <scope>NUCLEOTIDE SEQUENCE [LARGE SCALE GENOMIC DNA]</scope>
    <source>
        <strain evidence="5 6">JCM 16117</strain>
    </source>
</reference>
<evidence type="ECO:0000256" key="2">
    <source>
        <dbReference type="ARBA" id="ARBA00023125"/>
    </source>
</evidence>
<gene>
    <name evidence="5" type="ORF">GCM10009851_38940</name>
</gene>
<dbReference type="PANTHER" id="PTHR30349">
    <property type="entry name" value="PHAGE INTEGRASE-RELATED"/>
    <property type="match status" value="1"/>
</dbReference>
<comment type="similarity">
    <text evidence="1">Belongs to the 'phage' integrase family.</text>
</comment>
<dbReference type="InterPro" id="IPR013762">
    <property type="entry name" value="Integrase-like_cat_sf"/>
</dbReference>
<proteinExistence type="inferred from homology"/>
<sequence length="392" mass="43346">MASIETYYVKGELTKSGRPRDADRRYMVRYRKPDNKSTDKRGFRTRREAEIFLHAKETTKHRGEFIDVSAARSPIGTLGEHWLATKVGLKPSALAPLESTWRLYVEPQWGTRPVASIRHSEVQQWVAELAAGTATTKHTKPGTRSATHVIRAYGILAAILDVAVKDRRIASNPARGVELPRKAKRAHPYLTHSQVELLALSAKQHGTLVRFLAYTGERWGEAVEQRVMDLDMPRRRTNVRQNAVLVNGKIIVGTPKNHEARSVPFPAFLAEELTAQCEGKSQTQLVFGSGDAHVRTPSTRDGWYRAAILRAQAADATFPRLTLHDLRHTAASLAVSSGANVKAVQKMLGHASAAMTLDIYADLFDDDLDAVGTHLDAARSQALVGISWVRSA</sequence>
<dbReference type="Gene3D" id="1.10.150.130">
    <property type="match status" value="1"/>
</dbReference>
<dbReference type="InterPro" id="IPR050090">
    <property type="entry name" value="Tyrosine_recombinase_XerCD"/>
</dbReference>
<evidence type="ECO:0000313" key="5">
    <source>
        <dbReference type="EMBL" id="GAA2249540.1"/>
    </source>
</evidence>
<keyword evidence="2" id="KW-0238">DNA-binding</keyword>
<dbReference type="Pfam" id="PF00589">
    <property type="entry name" value="Phage_integrase"/>
    <property type="match status" value="1"/>
</dbReference>
<evidence type="ECO:0000256" key="3">
    <source>
        <dbReference type="ARBA" id="ARBA00023172"/>
    </source>
</evidence>
<dbReference type="PANTHER" id="PTHR30349:SF64">
    <property type="entry name" value="PROPHAGE INTEGRASE INTD-RELATED"/>
    <property type="match status" value="1"/>
</dbReference>
<dbReference type="InterPro" id="IPR002104">
    <property type="entry name" value="Integrase_catalytic"/>
</dbReference>
<dbReference type="PROSITE" id="PS51898">
    <property type="entry name" value="TYR_RECOMBINASE"/>
    <property type="match status" value="1"/>
</dbReference>
<feature type="domain" description="Tyr recombinase" evidence="4">
    <location>
        <begin position="185"/>
        <end position="373"/>
    </location>
</feature>
<evidence type="ECO:0000313" key="6">
    <source>
        <dbReference type="Proteomes" id="UP001500929"/>
    </source>
</evidence>
<dbReference type="EMBL" id="BAAAQY010000015">
    <property type="protein sequence ID" value="GAA2249540.1"/>
    <property type="molecule type" value="Genomic_DNA"/>
</dbReference>
<keyword evidence="6" id="KW-1185">Reference proteome</keyword>
<dbReference type="Gene3D" id="1.10.443.10">
    <property type="entry name" value="Intergrase catalytic core"/>
    <property type="match status" value="1"/>
</dbReference>
<keyword evidence="3" id="KW-0233">DNA recombination</keyword>
<protein>
    <recommendedName>
        <fullName evidence="4">Tyr recombinase domain-containing protein</fullName>
    </recommendedName>
</protein>
<name>A0ABN3E7C2_9MICO</name>
<accession>A0ABN3E7C2</accession>